<dbReference type="OrthoDB" id="4919657at2759"/>
<dbReference type="STRING" id="2004952.A0A2C5XZC2"/>
<reference evidence="1 2" key="1">
    <citation type="submission" date="2017-06" db="EMBL/GenBank/DDBJ databases">
        <title>Ant-infecting Ophiocordyceps genomes reveal a high diversity of potential behavioral manipulation genes and a possible major role for enterotoxins.</title>
        <authorList>
            <person name="De Bekker C."/>
            <person name="Evans H.C."/>
            <person name="Brachmann A."/>
            <person name="Hughes D.P."/>
        </authorList>
    </citation>
    <scope>NUCLEOTIDE SEQUENCE [LARGE SCALE GENOMIC DNA]</scope>
    <source>
        <strain evidence="1 2">Map16</strain>
    </source>
</reference>
<sequence length="130" mass="14467">MFVSSVESKSLALEPCLGTNAWCLGNLIQDANVTEDECLSRRGFKREAMTEDYMTEFKLTVKNLVLKYGEGLAINTAYWALLKEEGDGVTAVNRVVGELDGYIHGLWANLTAFVVPDVMSRVEKLSLEKE</sequence>
<keyword evidence="2" id="KW-1185">Reference proteome</keyword>
<organism evidence="1 2">
    <name type="scientific">Ophiocordyceps camponoti-rufipedis</name>
    <dbReference type="NCBI Taxonomy" id="2004952"/>
    <lineage>
        <taxon>Eukaryota</taxon>
        <taxon>Fungi</taxon>
        <taxon>Dikarya</taxon>
        <taxon>Ascomycota</taxon>
        <taxon>Pezizomycotina</taxon>
        <taxon>Sordariomycetes</taxon>
        <taxon>Hypocreomycetidae</taxon>
        <taxon>Hypocreales</taxon>
        <taxon>Ophiocordycipitaceae</taxon>
        <taxon>Ophiocordyceps</taxon>
    </lineage>
</organism>
<dbReference type="EMBL" id="NJES01000004">
    <property type="protein sequence ID" value="PHH81019.1"/>
    <property type="molecule type" value="Genomic_DNA"/>
</dbReference>
<dbReference type="Proteomes" id="UP000226431">
    <property type="component" value="Unassembled WGS sequence"/>
</dbReference>
<name>A0A2C5XZC2_9HYPO</name>
<proteinExistence type="predicted"/>
<protein>
    <submittedName>
        <fullName evidence="1">Uncharacterized protein</fullName>
    </submittedName>
</protein>
<evidence type="ECO:0000313" key="2">
    <source>
        <dbReference type="Proteomes" id="UP000226431"/>
    </source>
</evidence>
<accession>A0A2C5XZC2</accession>
<evidence type="ECO:0000313" key="1">
    <source>
        <dbReference type="EMBL" id="PHH81019.1"/>
    </source>
</evidence>
<dbReference type="AlphaFoldDB" id="A0A2C5XZC2"/>
<comment type="caution">
    <text evidence="1">The sequence shown here is derived from an EMBL/GenBank/DDBJ whole genome shotgun (WGS) entry which is preliminary data.</text>
</comment>
<gene>
    <name evidence="1" type="ORF">CDD80_4323</name>
</gene>